<dbReference type="Proteomes" id="UP001564408">
    <property type="component" value="Unassembled WGS sequence"/>
</dbReference>
<gene>
    <name evidence="2" type="ORF">ABC977_10795</name>
</gene>
<proteinExistence type="predicted"/>
<feature type="compositionally biased region" description="Basic and acidic residues" evidence="1">
    <location>
        <begin position="9"/>
        <end position="38"/>
    </location>
</feature>
<feature type="compositionally biased region" description="Basic and acidic residues" evidence="1">
    <location>
        <begin position="50"/>
        <end position="64"/>
    </location>
</feature>
<evidence type="ECO:0000313" key="3">
    <source>
        <dbReference type="Proteomes" id="UP001564408"/>
    </source>
</evidence>
<evidence type="ECO:0000256" key="1">
    <source>
        <dbReference type="SAM" id="MobiDB-lite"/>
    </source>
</evidence>
<evidence type="ECO:0000313" key="2">
    <source>
        <dbReference type="EMBL" id="MEY6432896.1"/>
    </source>
</evidence>
<protein>
    <recommendedName>
        <fullName evidence="4">Stress-induced protein</fullName>
    </recommendedName>
</protein>
<organism evidence="2 3">
    <name type="scientific">Thioalkalicoccus limnaeus</name>
    <dbReference type="NCBI Taxonomy" id="120681"/>
    <lineage>
        <taxon>Bacteria</taxon>
        <taxon>Pseudomonadati</taxon>
        <taxon>Pseudomonadota</taxon>
        <taxon>Gammaproteobacteria</taxon>
        <taxon>Chromatiales</taxon>
        <taxon>Chromatiaceae</taxon>
        <taxon>Thioalkalicoccus</taxon>
    </lineage>
</organism>
<sequence>MNKNQGKGHTSEGKRKEFSGKVADNETPKHQGKADKHGGKTGAVLGEVNDDPKKATKSTKKEMK</sequence>
<evidence type="ECO:0008006" key="4">
    <source>
        <dbReference type="Google" id="ProtNLM"/>
    </source>
</evidence>
<dbReference type="SUPFAM" id="SSF69047">
    <property type="entry name" value="Hypothetical protein YjbJ"/>
    <property type="match status" value="1"/>
</dbReference>
<accession>A0ABV4BED9</accession>
<comment type="caution">
    <text evidence="2">The sequence shown here is derived from an EMBL/GenBank/DDBJ whole genome shotgun (WGS) entry which is preliminary data.</text>
</comment>
<keyword evidence="3" id="KW-1185">Reference proteome</keyword>
<name>A0ABV4BED9_9GAMM</name>
<dbReference type="EMBL" id="JBDKXB010000013">
    <property type="protein sequence ID" value="MEY6432896.1"/>
    <property type="molecule type" value="Genomic_DNA"/>
</dbReference>
<reference evidence="2 3" key="1">
    <citation type="submission" date="2024-05" db="EMBL/GenBank/DDBJ databases">
        <title>Genome Sequence and Characterization of the New Strain Purple Sulfur Bacterium of Genus Thioalkalicoccus.</title>
        <authorList>
            <person name="Bryantseva I.A."/>
            <person name="Kyndt J.A."/>
            <person name="Imhoff J.F."/>
        </authorList>
    </citation>
    <scope>NUCLEOTIDE SEQUENCE [LARGE SCALE GENOMIC DNA]</scope>
    <source>
        <strain evidence="2 3">Um2</strain>
    </source>
</reference>
<dbReference type="InterPro" id="IPR036629">
    <property type="entry name" value="YjbJ_sf"/>
</dbReference>
<dbReference type="RefSeq" id="WP_369667282.1">
    <property type="nucleotide sequence ID" value="NZ_JBDKXB010000013.1"/>
</dbReference>
<feature type="region of interest" description="Disordered" evidence="1">
    <location>
        <begin position="1"/>
        <end position="64"/>
    </location>
</feature>